<dbReference type="Proteomes" id="UP000284779">
    <property type="component" value="Unassembled WGS sequence"/>
</dbReference>
<dbReference type="SMART" id="SM00487">
    <property type="entry name" value="DEXDc"/>
    <property type="match status" value="1"/>
</dbReference>
<evidence type="ECO:0000256" key="2">
    <source>
        <dbReference type="ARBA" id="ARBA00022801"/>
    </source>
</evidence>
<sequence>MSFVDLNVQFSYRSDVDDIATDFLVPVLSESISYKRSVGYFSTSSLISLSVGLCKMAQNGGKVEIICSPQLSKEDIEAVNLGYKTREKAITEALALSIAEPKDYYESERLNLIVTMIAMGILDIKIAFMETDTGINIYHEKIALFEDNYGNKIGFNGSLNESENGLKNNFESIDTYCSWKNESEEKRVERIEENFGKLWNDKTKKLRIVPFPKILLDKLMTFKKGQVNFELDNEQYSNNGILKKDSIFHVPENVTLREYQKDAVSGWINQNYQGIFSMSTGSGKSYTALACMVDLARKLEEKLAVFIVCPYIHLVGQWEEDEVNWACTPIIAHSKSPDKNWEQTLIKAYKRFRNSEKPFVCITTNDTFASEKMQNIITRFNEEQNVLLIVDEAHNFGSKRLSELLPENIKYRIALSATIKRHMDKQGTDKLFNYFGNECIVYDLERAIKDGALCKYKYYPIPVVLEMDELEEYSELTEKIKKFVIEENGKIKISEDGKLLVFKRSRLLAKARQKIPTLLKLMEKYKDDNSILVYSGASTMEKSETGELTKMIDEVTDSIKKSLDMRVHKFTAEETLDERQEIKHYFEKGLYQVITAIKCLDEGVNIPEIKTAFIMSSSRNPKEFIQRRGRLLRRSKNKKYAEIYDFITLPRDLSDVVYGDYESDRTIILGELFRMNEFAKLAENRNKTEVLITEIMNSYGVFFDIDEENKKMEEYYDG</sequence>
<feature type="domain" description="Helicase C-terminal" evidence="6">
    <location>
        <begin position="517"/>
        <end position="689"/>
    </location>
</feature>
<dbReference type="InterPro" id="IPR001650">
    <property type="entry name" value="Helicase_C-like"/>
</dbReference>
<keyword evidence="3" id="KW-0347">Helicase</keyword>
<accession>A0A413RAN7</accession>
<dbReference type="RefSeq" id="WP_117969890.1">
    <property type="nucleotide sequence ID" value="NZ_CAUBDO010000032.1"/>
</dbReference>
<dbReference type="SMART" id="SM00490">
    <property type="entry name" value="HELICc"/>
    <property type="match status" value="1"/>
</dbReference>
<dbReference type="InterPro" id="IPR027417">
    <property type="entry name" value="P-loop_NTPase"/>
</dbReference>
<keyword evidence="4" id="KW-0067">ATP-binding</keyword>
<dbReference type="GO" id="GO:0004519">
    <property type="term" value="F:endonuclease activity"/>
    <property type="evidence" value="ECO:0007669"/>
    <property type="project" value="UniProtKB-KW"/>
</dbReference>
<dbReference type="PANTHER" id="PTHR11274">
    <property type="entry name" value="RAD25/XP-B DNA REPAIR HELICASE"/>
    <property type="match status" value="1"/>
</dbReference>
<evidence type="ECO:0000256" key="4">
    <source>
        <dbReference type="ARBA" id="ARBA00022840"/>
    </source>
</evidence>
<dbReference type="GO" id="GO:0003677">
    <property type="term" value="F:DNA binding"/>
    <property type="evidence" value="ECO:0007669"/>
    <property type="project" value="InterPro"/>
</dbReference>
<keyword evidence="1" id="KW-0547">Nucleotide-binding</keyword>
<dbReference type="InterPro" id="IPR006935">
    <property type="entry name" value="Helicase/UvrB_N"/>
</dbReference>
<dbReference type="CDD" id="cd09179">
    <property type="entry name" value="PLDc_N_DEXD_a"/>
    <property type="match status" value="1"/>
</dbReference>
<dbReference type="GO" id="GO:0004386">
    <property type="term" value="F:helicase activity"/>
    <property type="evidence" value="ECO:0007669"/>
    <property type="project" value="UniProtKB-KW"/>
</dbReference>
<dbReference type="AlphaFoldDB" id="A0A413RAN7"/>
<protein>
    <submittedName>
        <fullName evidence="7">NgoFVII family restriction endonuclease</fullName>
    </submittedName>
</protein>
<keyword evidence="7" id="KW-0255">Endonuclease</keyword>
<dbReference type="GO" id="GO:0016787">
    <property type="term" value="F:hydrolase activity"/>
    <property type="evidence" value="ECO:0007669"/>
    <property type="project" value="UniProtKB-KW"/>
</dbReference>
<comment type="caution">
    <text evidence="7">The sequence shown here is derived from an EMBL/GenBank/DDBJ whole genome shotgun (WGS) entry which is preliminary data.</text>
</comment>
<dbReference type="Gene3D" id="3.40.50.300">
    <property type="entry name" value="P-loop containing nucleotide triphosphate hydrolases"/>
    <property type="match status" value="2"/>
</dbReference>
<name>A0A413RAN7_9FIRM</name>
<dbReference type="EMBL" id="QSFD01000003">
    <property type="protein sequence ID" value="RHA19516.1"/>
    <property type="molecule type" value="Genomic_DNA"/>
</dbReference>
<proteinExistence type="predicted"/>
<dbReference type="PROSITE" id="PS51194">
    <property type="entry name" value="HELICASE_CTER"/>
    <property type="match status" value="1"/>
</dbReference>
<dbReference type="Pfam" id="PF04851">
    <property type="entry name" value="ResIII"/>
    <property type="match status" value="1"/>
</dbReference>
<organism evidence="7 8">
    <name type="scientific">Eubacterium ventriosum</name>
    <dbReference type="NCBI Taxonomy" id="39496"/>
    <lineage>
        <taxon>Bacteria</taxon>
        <taxon>Bacillati</taxon>
        <taxon>Bacillota</taxon>
        <taxon>Clostridia</taxon>
        <taxon>Eubacteriales</taxon>
        <taxon>Eubacteriaceae</taxon>
        <taxon>Eubacterium</taxon>
    </lineage>
</organism>
<evidence type="ECO:0000313" key="7">
    <source>
        <dbReference type="EMBL" id="RHA19516.1"/>
    </source>
</evidence>
<keyword evidence="2" id="KW-0378">Hydrolase</keyword>
<evidence type="ECO:0000313" key="8">
    <source>
        <dbReference type="Proteomes" id="UP000284779"/>
    </source>
</evidence>
<reference evidence="7 8" key="1">
    <citation type="submission" date="2018-08" db="EMBL/GenBank/DDBJ databases">
        <title>A genome reference for cultivated species of the human gut microbiota.</title>
        <authorList>
            <person name="Zou Y."/>
            <person name="Xue W."/>
            <person name="Luo G."/>
        </authorList>
    </citation>
    <scope>NUCLEOTIDE SEQUENCE [LARGE SCALE GENOMIC DNA]</scope>
    <source>
        <strain evidence="7 8">AM44-11BH</strain>
    </source>
</reference>
<keyword evidence="8" id="KW-1185">Reference proteome</keyword>
<dbReference type="InterPro" id="IPR014001">
    <property type="entry name" value="Helicase_ATP-bd"/>
</dbReference>
<evidence type="ECO:0000259" key="5">
    <source>
        <dbReference type="PROSITE" id="PS51192"/>
    </source>
</evidence>
<dbReference type="SUPFAM" id="SSF52540">
    <property type="entry name" value="P-loop containing nucleoside triphosphate hydrolases"/>
    <property type="match status" value="1"/>
</dbReference>
<dbReference type="PROSITE" id="PS51192">
    <property type="entry name" value="HELICASE_ATP_BIND_1"/>
    <property type="match status" value="1"/>
</dbReference>
<evidence type="ECO:0000256" key="1">
    <source>
        <dbReference type="ARBA" id="ARBA00022741"/>
    </source>
</evidence>
<dbReference type="GO" id="GO:0005524">
    <property type="term" value="F:ATP binding"/>
    <property type="evidence" value="ECO:0007669"/>
    <property type="project" value="UniProtKB-KW"/>
</dbReference>
<keyword evidence="7" id="KW-0540">Nuclease</keyword>
<dbReference type="PANTHER" id="PTHR11274:SF0">
    <property type="entry name" value="GENERAL TRANSCRIPTION AND DNA REPAIR FACTOR IIH HELICASE SUBUNIT XPB"/>
    <property type="match status" value="1"/>
</dbReference>
<feature type="domain" description="Helicase ATP-binding" evidence="5">
    <location>
        <begin position="265"/>
        <end position="437"/>
    </location>
</feature>
<evidence type="ECO:0000259" key="6">
    <source>
        <dbReference type="PROSITE" id="PS51194"/>
    </source>
</evidence>
<dbReference type="Gene3D" id="3.30.870.10">
    <property type="entry name" value="Endonuclease Chain A"/>
    <property type="match status" value="1"/>
</dbReference>
<dbReference type="Pfam" id="PF00271">
    <property type="entry name" value="Helicase_C"/>
    <property type="match status" value="1"/>
</dbReference>
<gene>
    <name evidence="7" type="ORF">DW944_04020</name>
</gene>
<evidence type="ECO:0000256" key="3">
    <source>
        <dbReference type="ARBA" id="ARBA00022806"/>
    </source>
</evidence>
<dbReference type="InterPro" id="IPR050615">
    <property type="entry name" value="ATP-dep_DNA_Helicase"/>
</dbReference>